<dbReference type="PANTHER" id="PTHR11062">
    <property type="entry name" value="EXOSTOSIN HEPARAN SULFATE GLYCOSYLTRANSFERASE -RELATED"/>
    <property type="match status" value="1"/>
</dbReference>
<dbReference type="InterPro" id="IPR040911">
    <property type="entry name" value="Exostosin_GT47"/>
</dbReference>
<comment type="caution">
    <text evidence="3">The sequence shown here is derived from an EMBL/GenBank/DDBJ whole genome shotgun (WGS) entry which is preliminary data.</text>
</comment>
<comment type="similarity">
    <text evidence="1">Belongs to the glycosyltransferase 47 family.</text>
</comment>
<dbReference type="EMBL" id="JAHRIN010008600">
    <property type="protein sequence ID" value="MEQ2193658.1"/>
    <property type="molecule type" value="Genomic_DNA"/>
</dbReference>
<name>A0ABV0QDL8_9TELE</name>
<keyword evidence="4" id="KW-1185">Reference proteome</keyword>
<dbReference type="Proteomes" id="UP001434883">
    <property type="component" value="Unassembled WGS sequence"/>
</dbReference>
<dbReference type="PANTHER" id="PTHR11062:SF97">
    <property type="entry name" value="EXOSTOSIN-1"/>
    <property type="match status" value="1"/>
</dbReference>
<reference evidence="3 4" key="1">
    <citation type="submission" date="2021-06" db="EMBL/GenBank/DDBJ databases">
        <authorList>
            <person name="Palmer J.M."/>
        </authorList>
    </citation>
    <scope>NUCLEOTIDE SEQUENCE [LARGE SCALE GENOMIC DNA]</scope>
    <source>
        <strain evidence="3 4">XC_2019</strain>
        <tissue evidence="3">Muscle</tissue>
    </source>
</reference>
<evidence type="ECO:0000259" key="2">
    <source>
        <dbReference type="Pfam" id="PF03016"/>
    </source>
</evidence>
<gene>
    <name evidence="3" type="ORF">XENOCAPTIV_008337</name>
</gene>
<evidence type="ECO:0000256" key="1">
    <source>
        <dbReference type="ARBA" id="ARBA00010271"/>
    </source>
</evidence>
<dbReference type="Pfam" id="PF03016">
    <property type="entry name" value="Exostosin_GT47"/>
    <property type="match status" value="1"/>
</dbReference>
<evidence type="ECO:0000313" key="3">
    <source>
        <dbReference type="EMBL" id="MEQ2193658.1"/>
    </source>
</evidence>
<accession>A0ABV0QDL8</accession>
<proteinExistence type="inferred from homology"/>
<evidence type="ECO:0000313" key="4">
    <source>
        <dbReference type="Proteomes" id="UP001434883"/>
    </source>
</evidence>
<dbReference type="InterPro" id="IPR004263">
    <property type="entry name" value="Exostosin"/>
</dbReference>
<protein>
    <recommendedName>
        <fullName evidence="2">Exostosin GT47 domain-containing protein</fullName>
    </recommendedName>
</protein>
<feature type="domain" description="Exostosin GT47" evidence="2">
    <location>
        <begin position="19"/>
        <end position="94"/>
    </location>
</feature>
<sequence>MVWKYGLRWLRLPSTGDCTSMYDYKEMLHNSTFCLVPRGRRLGSFRFLEALQAACVPVMLSNGWELPFSEIIDWNTAAVIGDERLLLQVRARVHKITSSVFKPENFQESSSQTRTRAVGPDPVLFCFTRRCLSNKLNSSSIQSP</sequence>
<organism evidence="3 4">
    <name type="scientific">Xenoophorus captivus</name>
    <dbReference type="NCBI Taxonomy" id="1517983"/>
    <lineage>
        <taxon>Eukaryota</taxon>
        <taxon>Metazoa</taxon>
        <taxon>Chordata</taxon>
        <taxon>Craniata</taxon>
        <taxon>Vertebrata</taxon>
        <taxon>Euteleostomi</taxon>
        <taxon>Actinopterygii</taxon>
        <taxon>Neopterygii</taxon>
        <taxon>Teleostei</taxon>
        <taxon>Neoteleostei</taxon>
        <taxon>Acanthomorphata</taxon>
        <taxon>Ovalentaria</taxon>
        <taxon>Atherinomorphae</taxon>
        <taxon>Cyprinodontiformes</taxon>
        <taxon>Goodeidae</taxon>
        <taxon>Xenoophorus</taxon>
    </lineage>
</organism>